<evidence type="ECO:0000313" key="2">
    <source>
        <dbReference type="Proteomes" id="UP000052167"/>
    </source>
</evidence>
<sequence>MRHAPVQSYANREEAPNLRAMPADALLSRRELSALSGYAIITLKIWAANNRGPRITRVEGRPRYRVEDVREWIGLSPSAKPEFTQGIFA</sequence>
<dbReference type="Proteomes" id="UP000052167">
    <property type="component" value="Unassembled WGS sequence"/>
</dbReference>
<comment type="caution">
    <text evidence="1">The sequence shown here is derived from an EMBL/GenBank/DDBJ whole genome shotgun (WGS) entry which is preliminary data.</text>
</comment>
<accession>A0A922P0C2</accession>
<organism evidence="1 2">
    <name type="scientific">Pseudorhizobium pelagicum</name>
    <dbReference type="NCBI Taxonomy" id="1509405"/>
    <lineage>
        <taxon>Bacteria</taxon>
        <taxon>Pseudomonadati</taxon>
        <taxon>Pseudomonadota</taxon>
        <taxon>Alphaproteobacteria</taxon>
        <taxon>Hyphomicrobiales</taxon>
        <taxon>Rhizobiaceae</taxon>
        <taxon>Rhizobium/Agrobacterium group</taxon>
        <taxon>Pseudorhizobium</taxon>
    </lineage>
</organism>
<dbReference type="EMBL" id="JOKJ01000008">
    <property type="protein sequence ID" value="KEQ09101.1"/>
    <property type="molecule type" value="Genomic_DNA"/>
</dbReference>
<dbReference type="InterPro" id="IPR009061">
    <property type="entry name" value="DNA-bd_dom_put_sf"/>
</dbReference>
<reference evidence="1 2" key="1">
    <citation type="submission" date="2014-06" db="EMBL/GenBank/DDBJ databases">
        <title>Rhizobium pelagicum/R2-400B4.</title>
        <authorList>
            <person name="Kimes N.E."/>
            <person name="Lopez-Perez M."/>
        </authorList>
    </citation>
    <scope>NUCLEOTIDE SEQUENCE [LARGE SCALE GENOMIC DNA]</scope>
    <source>
        <strain evidence="1 2">R2-400B4</strain>
    </source>
</reference>
<proteinExistence type="predicted"/>
<evidence type="ECO:0008006" key="3">
    <source>
        <dbReference type="Google" id="ProtNLM"/>
    </source>
</evidence>
<keyword evidence="2" id="KW-1185">Reference proteome</keyword>
<dbReference type="SUPFAM" id="SSF46955">
    <property type="entry name" value="Putative DNA-binding domain"/>
    <property type="match status" value="1"/>
</dbReference>
<name>A0A922P0C2_9HYPH</name>
<dbReference type="AlphaFoldDB" id="A0A922P0C2"/>
<evidence type="ECO:0000313" key="1">
    <source>
        <dbReference type="EMBL" id="KEQ09101.1"/>
    </source>
</evidence>
<protein>
    <recommendedName>
        <fullName evidence="3">Helix-turn-helix domain-containing protein</fullName>
    </recommendedName>
</protein>
<gene>
    <name evidence="1" type="ORF">GV68_25395</name>
</gene>
<dbReference type="RefSeq" id="WP_139015023.1">
    <property type="nucleotide sequence ID" value="NZ_CAJXID010000002.1"/>
</dbReference>